<evidence type="ECO:0000313" key="1">
    <source>
        <dbReference type="EMBL" id="GAA2614134.1"/>
    </source>
</evidence>
<dbReference type="RefSeq" id="WP_344545463.1">
    <property type="nucleotide sequence ID" value="NZ_BAAATD010000008.1"/>
</dbReference>
<organism evidence="1 2">
    <name type="scientific">Actinomadura fulvescens</name>
    <dbReference type="NCBI Taxonomy" id="46160"/>
    <lineage>
        <taxon>Bacteria</taxon>
        <taxon>Bacillati</taxon>
        <taxon>Actinomycetota</taxon>
        <taxon>Actinomycetes</taxon>
        <taxon>Streptosporangiales</taxon>
        <taxon>Thermomonosporaceae</taxon>
        <taxon>Actinomadura</taxon>
    </lineage>
</organism>
<evidence type="ECO:0000313" key="2">
    <source>
        <dbReference type="Proteomes" id="UP001501509"/>
    </source>
</evidence>
<name>A0ABN3Q369_9ACTN</name>
<comment type="caution">
    <text evidence="1">The sequence shown here is derived from an EMBL/GenBank/DDBJ whole genome shotgun (WGS) entry which is preliminary data.</text>
</comment>
<proteinExistence type="predicted"/>
<accession>A0ABN3Q369</accession>
<gene>
    <name evidence="1" type="ORF">GCM10010411_56300</name>
</gene>
<dbReference type="Proteomes" id="UP001501509">
    <property type="component" value="Unassembled WGS sequence"/>
</dbReference>
<keyword evidence="2" id="KW-1185">Reference proteome</keyword>
<reference evidence="1 2" key="1">
    <citation type="journal article" date="2019" name="Int. J. Syst. Evol. Microbiol.">
        <title>The Global Catalogue of Microorganisms (GCM) 10K type strain sequencing project: providing services to taxonomists for standard genome sequencing and annotation.</title>
        <authorList>
            <consortium name="The Broad Institute Genomics Platform"/>
            <consortium name="The Broad Institute Genome Sequencing Center for Infectious Disease"/>
            <person name="Wu L."/>
            <person name="Ma J."/>
        </authorList>
    </citation>
    <scope>NUCLEOTIDE SEQUENCE [LARGE SCALE GENOMIC DNA]</scope>
    <source>
        <strain evidence="1 2">JCM 6833</strain>
    </source>
</reference>
<sequence>MSASEQPPPDGEPIPMGDAVRYARRWSEAVGDLNHSTAPWNAWPGLANPQTVGQVLSILSAGSLGLQRSLKQLRSYLAHGLRERQIDCDDGHPQQAVTAAAIALFKAEGAVTDLVAALERARTATSGLRPADPQRHDRP</sequence>
<dbReference type="EMBL" id="BAAATD010000008">
    <property type="protein sequence ID" value="GAA2614134.1"/>
    <property type="molecule type" value="Genomic_DNA"/>
</dbReference>
<protein>
    <submittedName>
        <fullName evidence="1">Uncharacterized protein</fullName>
    </submittedName>
</protein>